<dbReference type="AlphaFoldDB" id="A0AAV6Q8X4"/>
<dbReference type="Proteomes" id="UP000693946">
    <property type="component" value="Linkage Group LG6"/>
</dbReference>
<feature type="region of interest" description="Disordered" evidence="1">
    <location>
        <begin position="139"/>
        <end position="161"/>
    </location>
</feature>
<protein>
    <submittedName>
        <fullName evidence="2">Uncharacterized protein</fullName>
    </submittedName>
</protein>
<gene>
    <name evidence="2" type="ORF">JOB18_004497</name>
</gene>
<comment type="caution">
    <text evidence="2">The sequence shown here is derived from an EMBL/GenBank/DDBJ whole genome shotgun (WGS) entry which is preliminary data.</text>
</comment>
<organism evidence="2 3">
    <name type="scientific">Solea senegalensis</name>
    <name type="common">Senegalese sole</name>
    <dbReference type="NCBI Taxonomy" id="28829"/>
    <lineage>
        <taxon>Eukaryota</taxon>
        <taxon>Metazoa</taxon>
        <taxon>Chordata</taxon>
        <taxon>Craniata</taxon>
        <taxon>Vertebrata</taxon>
        <taxon>Euteleostomi</taxon>
        <taxon>Actinopterygii</taxon>
        <taxon>Neopterygii</taxon>
        <taxon>Teleostei</taxon>
        <taxon>Neoteleostei</taxon>
        <taxon>Acanthomorphata</taxon>
        <taxon>Carangaria</taxon>
        <taxon>Pleuronectiformes</taxon>
        <taxon>Pleuronectoidei</taxon>
        <taxon>Soleidae</taxon>
        <taxon>Solea</taxon>
    </lineage>
</organism>
<accession>A0AAV6Q8X4</accession>
<reference evidence="2 3" key="1">
    <citation type="journal article" date="2021" name="Sci. Rep.">
        <title>Chromosome anchoring in Senegalese sole (Solea senegalensis) reveals sex-associated markers and genome rearrangements in flatfish.</title>
        <authorList>
            <person name="Guerrero-Cozar I."/>
            <person name="Gomez-Garrido J."/>
            <person name="Berbel C."/>
            <person name="Martinez-Blanch J.F."/>
            <person name="Alioto T."/>
            <person name="Claros M.G."/>
            <person name="Gagnaire P.A."/>
            <person name="Manchado M."/>
        </authorList>
    </citation>
    <scope>NUCLEOTIDE SEQUENCE [LARGE SCALE GENOMIC DNA]</scope>
    <source>
        <strain evidence="2">Sse05_10M</strain>
    </source>
</reference>
<name>A0AAV6Q8X4_SOLSE</name>
<feature type="compositionally biased region" description="Polar residues" evidence="1">
    <location>
        <begin position="144"/>
        <end position="154"/>
    </location>
</feature>
<evidence type="ECO:0000256" key="1">
    <source>
        <dbReference type="SAM" id="MobiDB-lite"/>
    </source>
</evidence>
<keyword evidence="3" id="KW-1185">Reference proteome</keyword>
<sequence length="161" mass="18584">MGRVEESLRRHLVFRRQSSLNDLAYRSQSDGVFFVMCGHKCHRSVSSRFRRGGKKEALIYFCYFFSQIMGLLSRRKHNVTETELRRGTVDRGRRDDPVTIRCELAREGATHLSHVIGVHVAREDQQTLRRCSWSRLEGEFPGGSSPSLTQSMNNEMHGINK</sequence>
<evidence type="ECO:0000313" key="2">
    <source>
        <dbReference type="EMBL" id="KAG7485175.1"/>
    </source>
</evidence>
<evidence type="ECO:0000313" key="3">
    <source>
        <dbReference type="Proteomes" id="UP000693946"/>
    </source>
</evidence>
<proteinExistence type="predicted"/>
<dbReference type="EMBL" id="JAGKHQ010000018">
    <property type="protein sequence ID" value="KAG7485175.1"/>
    <property type="molecule type" value="Genomic_DNA"/>
</dbReference>